<dbReference type="Gene3D" id="3.40.50.300">
    <property type="entry name" value="P-loop containing nucleotide triphosphate hydrolases"/>
    <property type="match status" value="1"/>
</dbReference>
<evidence type="ECO:0000313" key="2">
    <source>
        <dbReference type="Proteomes" id="UP000659904"/>
    </source>
</evidence>
<dbReference type="EMBL" id="BONH01000017">
    <property type="protein sequence ID" value="GIF98761.1"/>
    <property type="molecule type" value="Genomic_DNA"/>
</dbReference>
<dbReference type="Proteomes" id="UP000659904">
    <property type="component" value="Unassembled WGS sequence"/>
</dbReference>
<dbReference type="InterPro" id="IPR027417">
    <property type="entry name" value="P-loop_NTPase"/>
</dbReference>
<sequence>MRNVLITGVSAAGKSTLARWLAEHGQRAVSLDGYPGLCDWVDEHGRGVTWPTDPDHEWMTRHRWVWRPQVLDGILADAANQAGGTLFACGRAVNAREMADRFDAVIGLFIDEQTMAARLGDPKRGNPFGRMGDSRQYLLDNLNADQRALAEWADAIIDARKPLEHVGEEVMAAAAIALLRMKAPSQHGTRSPQARS</sequence>
<name>A0A8J3KEW1_9ACTN</name>
<comment type="caution">
    <text evidence="1">The sequence shown here is derived from an EMBL/GenBank/DDBJ whole genome shotgun (WGS) entry which is preliminary data.</text>
</comment>
<protein>
    <recommendedName>
        <fullName evidence="3">Shikimate kinase</fullName>
    </recommendedName>
</protein>
<accession>A0A8J3KEW1</accession>
<proteinExistence type="predicted"/>
<evidence type="ECO:0008006" key="3">
    <source>
        <dbReference type="Google" id="ProtNLM"/>
    </source>
</evidence>
<reference evidence="1 2" key="1">
    <citation type="submission" date="2021-01" db="EMBL/GenBank/DDBJ databases">
        <title>Whole genome shotgun sequence of Catellatospora citrea NBRC 14495.</title>
        <authorList>
            <person name="Komaki H."/>
            <person name="Tamura T."/>
        </authorList>
    </citation>
    <scope>NUCLEOTIDE SEQUENCE [LARGE SCALE GENOMIC DNA]</scope>
    <source>
        <strain evidence="1 2">NBRC 14495</strain>
    </source>
</reference>
<organism evidence="1 2">
    <name type="scientific">Catellatospora citrea</name>
    <dbReference type="NCBI Taxonomy" id="53366"/>
    <lineage>
        <taxon>Bacteria</taxon>
        <taxon>Bacillati</taxon>
        <taxon>Actinomycetota</taxon>
        <taxon>Actinomycetes</taxon>
        <taxon>Micromonosporales</taxon>
        <taxon>Micromonosporaceae</taxon>
        <taxon>Catellatospora</taxon>
    </lineage>
</organism>
<dbReference type="SUPFAM" id="SSF52540">
    <property type="entry name" value="P-loop containing nucleoside triphosphate hydrolases"/>
    <property type="match status" value="1"/>
</dbReference>
<keyword evidence="2" id="KW-1185">Reference proteome</keyword>
<gene>
    <name evidence="1" type="ORF">Cci01nite_38550</name>
</gene>
<dbReference type="AlphaFoldDB" id="A0A8J3KEW1"/>
<evidence type="ECO:0000313" key="1">
    <source>
        <dbReference type="EMBL" id="GIF98761.1"/>
    </source>
</evidence>
<dbReference type="RefSeq" id="WP_147432953.1">
    <property type="nucleotide sequence ID" value="NZ_BONH01000017.1"/>
</dbReference>